<feature type="region of interest" description="Disordered" evidence="1">
    <location>
        <begin position="287"/>
        <end position="322"/>
    </location>
</feature>
<proteinExistence type="predicted"/>
<feature type="signal peptide" evidence="2">
    <location>
        <begin position="1"/>
        <end position="21"/>
    </location>
</feature>
<evidence type="ECO:0000313" key="4">
    <source>
        <dbReference type="Proteomes" id="UP001161757"/>
    </source>
</evidence>
<keyword evidence="2" id="KW-0732">Signal</keyword>
<evidence type="ECO:0008006" key="5">
    <source>
        <dbReference type="Google" id="ProtNLM"/>
    </source>
</evidence>
<sequence length="397" mass="40665">MQLLGASLILTLLVHTRVCLAALRMGWHNAPEPGRPAKARAYADGQLNSVLKHPRQASPPITTVPKCDDYDGYFYVTPRNYTWQLQCATNYNGDILSQANAANFSACIGACVDYNRANTPGACLGVTFNGPSDGAAGLCTQYEEVTGPLFADEEGNVQDSALLILGPDGQIFATPQPDPTFSGAPTQGPSVDPVRTTSTTGSEGLSITPAISTTSSSSAESSTHTAGLVTTTTITSTLFVTSCPPEAAGCLPSPSTSSTSSTDSTSNGATSLSSFTTTSVSVSQVSATTGPSTFSQPSTSRSSTGGPTTTSTTSTPGGLTVDPVQATFTTVVPFTEYQVQIVEICAATPTPCSQSRITSTAVGYRTEISCSPGACSGMMVATSLMADFAATGLCVLL</sequence>
<reference evidence="3" key="1">
    <citation type="submission" date="2023-01" db="EMBL/GenBank/DDBJ databases">
        <title>Exophiala dermititidis isolated from Cystic Fibrosis Patient.</title>
        <authorList>
            <person name="Kurbessoian T."/>
            <person name="Crocker A."/>
            <person name="Murante D."/>
            <person name="Hogan D.A."/>
            <person name="Stajich J.E."/>
        </authorList>
    </citation>
    <scope>NUCLEOTIDE SEQUENCE</scope>
    <source>
        <strain evidence="3">Ex8</strain>
    </source>
</reference>
<feature type="region of interest" description="Disordered" evidence="1">
    <location>
        <begin position="173"/>
        <end position="223"/>
    </location>
</feature>
<organism evidence="3 4">
    <name type="scientific">Exophiala dermatitidis</name>
    <name type="common">Black yeast-like fungus</name>
    <name type="synonym">Wangiella dermatitidis</name>
    <dbReference type="NCBI Taxonomy" id="5970"/>
    <lineage>
        <taxon>Eukaryota</taxon>
        <taxon>Fungi</taxon>
        <taxon>Dikarya</taxon>
        <taxon>Ascomycota</taxon>
        <taxon>Pezizomycotina</taxon>
        <taxon>Eurotiomycetes</taxon>
        <taxon>Chaetothyriomycetidae</taxon>
        <taxon>Chaetothyriales</taxon>
        <taxon>Herpotrichiellaceae</taxon>
        <taxon>Exophiala</taxon>
    </lineage>
</organism>
<name>A0AAN6ETF0_EXODE</name>
<comment type="caution">
    <text evidence="3">The sequence shown here is derived from an EMBL/GenBank/DDBJ whole genome shotgun (WGS) entry which is preliminary data.</text>
</comment>
<feature type="region of interest" description="Disordered" evidence="1">
    <location>
        <begin position="249"/>
        <end position="273"/>
    </location>
</feature>
<dbReference type="EMBL" id="JAJGCB010000009">
    <property type="protein sequence ID" value="KAJ8990923.1"/>
    <property type="molecule type" value="Genomic_DNA"/>
</dbReference>
<evidence type="ECO:0000256" key="1">
    <source>
        <dbReference type="SAM" id="MobiDB-lite"/>
    </source>
</evidence>
<dbReference type="AlphaFoldDB" id="A0AAN6ETF0"/>
<protein>
    <recommendedName>
        <fullName evidence="5">Apple domain-containing protein</fullName>
    </recommendedName>
</protein>
<evidence type="ECO:0000313" key="3">
    <source>
        <dbReference type="EMBL" id="KAJ8990923.1"/>
    </source>
</evidence>
<accession>A0AAN6ETF0</accession>
<feature type="compositionally biased region" description="Polar residues" evidence="1">
    <location>
        <begin position="183"/>
        <end position="205"/>
    </location>
</feature>
<evidence type="ECO:0000256" key="2">
    <source>
        <dbReference type="SAM" id="SignalP"/>
    </source>
</evidence>
<feature type="compositionally biased region" description="Low complexity" evidence="1">
    <location>
        <begin position="253"/>
        <end position="273"/>
    </location>
</feature>
<dbReference type="Proteomes" id="UP001161757">
    <property type="component" value="Unassembled WGS sequence"/>
</dbReference>
<gene>
    <name evidence="3" type="ORF">HRR80_004984</name>
</gene>
<feature type="compositionally biased region" description="Low complexity" evidence="1">
    <location>
        <begin position="287"/>
        <end position="320"/>
    </location>
</feature>
<feature type="compositionally biased region" description="Low complexity" evidence="1">
    <location>
        <begin position="206"/>
        <end position="223"/>
    </location>
</feature>
<feature type="chain" id="PRO_5042885361" description="Apple domain-containing protein" evidence="2">
    <location>
        <begin position="22"/>
        <end position="397"/>
    </location>
</feature>